<dbReference type="PATRIC" id="fig|1548749.3.peg.487"/>
<dbReference type="RefSeq" id="WP_062619533.1">
    <property type="nucleotide sequence ID" value="NZ_JRWG01000001.1"/>
</dbReference>
<dbReference type="SUPFAM" id="SSF48371">
    <property type="entry name" value="ARM repeat"/>
    <property type="match status" value="1"/>
</dbReference>
<keyword evidence="2" id="KW-1185">Reference proteome</keyword>
<evidence type="ECO:0008006" key="3">
    <source>
        <dbReference type="Google" id="ProtNLM"/>
    </source>
</evidence>
<reference evidence="1 2" key="2">
    <citation type="journal article" date="2016" name="Int. J. Syst. Evol. Microbiol.">
        <title>Vitellibacter aquimaris sp. nov., a marine bacterium isolated from seawater.</title>
        <authorList>
            <person name="Thevarajoo S."/>
            <person name="Selvaratnam C."/>
            <person name="Goh K.M."/>
            <person name="Hong K.W."/>
            <person name="Chan X.Y."/>
            <person name="Chan K.G."/>
            <person name="Chong C.S."/>
        </authorList>
    </citation>
    <scope>NUCLEOTIDE SEQUENCE [LARGE SCALE GENOMIC DNA]</scope>
    <source>
        <strain evidence="1 2">D-24</strain>
    </source>
</reference>
<reference evidence="2" key="1">
    <citation type="submission" date="2014-10" db="EMBL/GenBank/DDBJ databases">
        <title>Genome sequencing of Vitellibacter sp. D-24.</title>
        <authorList>
            <person name="Thevarajoo S."/>
            <person name="Selvaratnam C."/>
            <person name="Goh K.M."/>
            <person name="Chong C.S."/>
        </authorList>
    </citation>
    <scope>NUCLEOTIDE SEQUENCE [LARGE SCALE GENOMIC DNA]</scope>
    <source>
        <strain evidence="2">D-24</strain>
    </source>
</reference>
<sequence length="188" mass="22483">MLPEDLKQKLMEVDSSRNKRQEIAFWITKKPHYVRETLQWCFTEESELLVQSAWVLEIICEHKAKNFFKYMHLFFEKLPTIKNDSALRSCAKICEMLCHYHFMKGFGIFYEVLNKNERKIITECCFDWLITDQKVACQAPAMQCLYYLGWDNDKKWVYPELKNILIENAPHKSAGYQARARKILKRIS</sequence>
<dbReference type="STRING" id="1548749.LS48_02265"/>
<organism evidence="1 2">
    <name type="scientific">Aequorivita aquimaris</name>
    <dbReference type="NCBI Taxonomy" id="1548749"/>
    <lineage>
        <taxon>Bacteria</taxon>
        <taxon>Pseudomonadati</taxon>
        <taxon>Bacteroidota</taxon>
        <taxon>Flavobacteriia</taxon>
        <taxon>Flavobacteriales</taxon>
        <taxon>Flavobacteriaceae</taxon>
        <taxon>Aequorivita</taxon>
    </lineage>
</organism>
<name>A0A137RME3_9FLAO</name>
<dbReference type="EMBL" id="JRWG01000001">
    <property type="protein sequence ID" value="KXO01304.1"/>
    <property type="molecule type" value="Genomic_DNA"/>
</dbReference>
<proteinExistence type="predicted"/>
<dbReference type="InterPro" id="IPR016024">
    <property type="entry name" value="ARM-type_fold"/>
</dbReference>
<dbReference type="AlphaFoldDB" id="A0A137RME3"/>
<evidence type="ECO:0000313" key="2">
    <source>
        <dbReference type="Proteomes" id="UP000070138"/>
    </source>
</evidence>
<accession>A0A137RME3</accession>
<comment type="caution">
    <text evidence="1">The sequence shown here is derived from an EMBL/GenBank/DDBJ whole genome shotgun (WGS) entry which is preliminary data.</text>
</comment>
<dbReference type="Proteomes" id="UP000070138">
    <property type="component" value="Unassembled WGS sequence"/>
</dbReference>
<gene>
    <name evidence="1" type="ORF">LS48_02265</name>
</gene>
<dbReference type="OrthoDB" id="979487at2"/>
<evidence type="ECO:0000313" key="1">
    <source>
        <dbReference type="EMBL" id="KXO01304.1"/>
    </source>
</evidence>
<protein>
    <recommendedName>
        <fullName evidence="3">Adenylosuccinate lyase</fullName>
    </recommendedName>
</protein>